<keyword evidence="3 6" id="KW-0812">Transmembrane</keyword>
<evidence type="ECO:0000256" key="6">
    <source>
        <dbReference type="SAM" id="Phobius"/>
    </source>
</evidence>
<evidence type="ECO:0000256" key="1">
    <source>
        <dbReference type="ARBA" id="ARBA00004651"/>
    </source>
</evidence>
<comment type="subcellular location">
    <subcellularLocation>
        <location evidence="1">Cell membrane</location>
        <topology evidence="1">Multi-pass membrane protein</topology>
    </subcellularLocation>
</comment>
<evidence type="ECO:0000259" key="7">
    <source>
        <dbReference type="Pfam" id="PF02687"/>
    </source>
</evidence>
<dbReference type="RefSeq" id="WP_020834429.1">
    <property type="nucleotide sequence ID" value="NC_021846.1"/>
</dbReference>
<dbReference type="PATRIC" id="fig|1276220.3.peg.684"/>
<dbReference type="KEGG" id="stai:STAIW_v1c06720"/>
<evidence type="ECO:0000256" key="4">
    <source>
        <dbReference type="ARBA" id="ARBA00022989"/>
    </source>
</evidence>
<proteinExistence type="predicted"/>
<feature type="domain" description="ABC3 transporter permease C-terminal" evidence="7">
    <location>
        <begin position="2"/>
        <end position="110"/>
    </location>
</feature>
<evidence type="ECO:0000256" key="2">
    <source>
        <dbReference type="ARBA" id="ARBA00022475"/>
    </source>
</evidence>
<name>S5MHG9_9MOLU</name>
<dbReference type="eggNOG" id="COG0577">
    <property type="taxonomic scope" value="Bacteria"/>
</dbReference>
<accession>S5MHG9</accession>
<keyword evidence="2" id="KW-1003">Cell membrane</keyword>
<evidence type="ECO:0000256" key="5">
    <source>
        <dbReference type="ARBA" id="ARBA00023136"/>
    </source>
</evidence>
<dbReference type="STRING" id="1276220.STAIW_v1c06720"/>
<keyword evidence="9" id="KW-1185">Reference proteome</keyword>
<keyword evidence="5 6" id="KW-0472">Membrane</keyword>
<dbReference type="GO" id="GO:0005886">
    <property type="term" value="C:plasma membrane"/>
    <property type="evidence" value="ECO:0007669"/>
    <property type="project" value="UniProtKB-SubCell"/>
</dbReference>
<evidence type="ECO:0000313" key="8">
    <source>
        <dbReference type="EMBL" id="AGR41290.1"/>
    </source>
</evidence>
<dbReference type="InterPro" id="IPR003838">
    <property type="entry name" value="ABC3_permease_C"/>
</dbReference>
<keyword evidence="4 6" id="KW-1133">Transmembrane helix</keyword>
<evidence type="ECO:0000256" key="3">
    <source>
        <dbReference type="ARBA" id="ARBA00022692"/>
    </source>
</evidence>
<evidence type="ECO:0000313" key="9">
    <source>
        <dbReference type="Proteomes" id="UP000014984"/>
    </source>
</evidence>
<sequence>MILTIILISDLYVSQYRTFMIVMKNFGYSNKEIFLCIFGLLILTSFFSFLIGASFSYLAIYTSVKIIINFIGIISFGITWWAPLTAGILIFLLYFISLLITTWKIRNNSPSVLIDFNKIN</sequence>
<dbReference type="Proteomes" id="UP000014984">
    <property type="component" value="Chromosome"/>
</dbReference>
<dbReference type="Pfam" id="PF02687">
    <property type="entry name" value="FtsX"/>
    <property type="match status" value="1"/>
</dbReference>
<dbReference type="AlphaFoldDB" id="S5MHG9"/>
<feature type="transmembrane region" description="Helical" evidence="6">
    <location>
        <begin position="33"/>
        <end position="60"/>
    </location>
</feature>
<feature type="transmembrane region" description="Helical" evidence="6">
    <location>
        <begin position="66"/>
        <end position="96"/>
    </location>
</feature>
<organism evidence="8 9">
    <name type="scientific">Spiroplasma taiwanense CT-1</name>
    <dbReference type="NCBI Taxonomy" id="1276220"/>
    <lineage>
        <taxon>Bacteria</taxon>
        <taxon>Bacillati</taxon>
        <taxon>Mycoplasmatota</taxon>
        <taxon>Mollicutes</taxon>
        <taxon>Entomoplasmatales</taxon>
        <taxon>Spiroplasmataceae</taxon>
        <taxon>Spiroplasma</taxon>
    </lineage>
</organism>
<dbReference type="EMBL" id="CP005074">
    <property type="protein sequence ID" value="AGR41290.1"/>
    <property type="molecule type" value="Genomic_DNA"/>
</dbReference>
<gene>
    <name evidence="8" type="ORF">STAIW_v1c06720</name>
</gene>
<dbReference type="HOGENOM" id="CLU_2048273_0_0_14"/>
<reference evidence="8 9" key="1">
    <citation type="journal article" date="2013" name="Genome Biol. Evol.">
        <title>Comparison of metabolic capacities and inference of gene content evolution in mosquito-associated Spiroplasma diminutum and S. taiwanense.</title>
        <authorList>
            <person name="Lo W.S."/>
            <person name="Ku C."/>
            <person name="Chen L.L."/>
            <person name="Chang T.H."/>
            <person name="Kuo C.H."/>
        </authorList>
    </citation>
    <scope>NUCLEOTIDE SEQUENCE [LARGE SCALE GENOMIC DNA]</scope>
    <source>
        <strain evidence="8">CT-1</strain>
    </source>
</reference>
<protein>
    <recommendedName>
        <fullName evidence="7">ABC3 transporter permease C-terminal domain-containing protein</fullName>
    </recommendedName>
</protein>